<name>A0A846WZK2_9ACTN</name>
<comment type="caution">
    <text evidence="2">The sequence shown here is derived from an EMBL/GenBank/DDBJ whole genome shotgun (WGS) entry which is preliminary data.</text>
</comment>
<protein>
    <submittedName>
        <fullName evidence="2">Uncharacterized protein</fullName>
    </submittedName>
</protein>
<gene>
    <name evidence="2" type="ORF">HF999_09980</name>
</gene>
<dbReference type="EMBL" id="JAAXOQ010000011">
    <property type="protein sequence ID" value="NKY18697.1"/>
    <property type="molecule type" value="Genomic_DNA"/>
</dbReference>
<sequence length="152" mass="16318">MRRGLLVLAAVVASVAVATPALAEPAIDADRYRTDGGDYAFAYRYDGSKRMCTVSADPTTVRCGVSAPAGTRITVKGRSVRPEAIEITARGWRYLERMTSQDRPRTLPEGARLSVHSASCTSLRDGGLECSIDSVGFKQDDGRFSTRGTKTG</sequence>
<organism evidence="2 3">
    <name type="scientific">Tsukamurella spumae</name>
    <dbReference type="NCBI Taxonomy" id="44753"/>
    <lineage>
        <taxon>Bacteria</taxon>
        <taxon>Bacillati</taxon>
        <taxon>Actinomycetota</taxon>
        <taxon>Actinomycetes</taxon>
        <taxon>Mycobacteriales</taxon>
        <taxon>Tsukamurellaceae</taxon>
        <taxon>Tsukamurella</taxon>
    </lineage>
</organism>
<keyword evidence="1" id="KW-0732">Signal</keyword>
<feature type="signal peptide" evidence="1">
    <location>
        <begin position="1"/>
        <end position="23"/>
    </location>
</feature>
<dbReference type="AlphaFoldDB" id="A0A846WZK2"/>
<dbReference type="RefSeq" id="WP_168545728.1">
    <property type="nucleotide sequence ID" value="NZ_BAAAKS010000009.1"/>
</dbReference>
<proteinExistence type="predicted"/>
<evidence type="ECO:0000313" key="2">
    <source>
        <dbReference type="EMBL" id="NKY18697.1"/>
    </source>
</evidence>
<accession>A0A846WZK2</accession>
<feature type="chain" id="PRO_5032637597" evidence="1">
    <location>
        <begin position="24"/>
        <end position="152"/>
    </location>
</feature>
<dbReference type="Proteomes" id="UP000582646">
    <property type="component" value="Unassembled WGS sequence"/>
</dbReference>
<reference evidence="2 3" key="1">
    <citation type="submission" date="2020-04" db="EMBL/GenBank/DDBJ databases">
        <title>MicrobeNet Type strains.</title>
        <authorList>
            <person name="Nicholson A.C."/>
        </authorList>
    </citation>
    <scope>NUCLEOTIDE SEQUENCE [LARGE SCALE GENOMIC DNA]</scope>
    <source>
        <strain evidence="2 3">DSM 44113</strain>
    </source>
</reference>
<keyword evidence="3" id="KW-1185">Reference proteome</keyword>
<evidence type="ECO:0000313" key="3">
    <source>
        <dbReference type="Proteomes" id="UP000582646"/>
    </source>
</evidence>
<evidence type="ECO:0000256" key="1">
    <source>
        <dbReference type="SAM" id="SignalP"/>
    </source>
</evidence>